<name>A0A506V6Y8_9GAMM</name>
<sequence>MIAPAAGIGVDHLRRSNGLAPAMVLSLSQRFSFSRLKADIGAAITKYSIFPGYNKAISGLFKKAILSALLPRLAIYQGRRQRVAMLAPMSLQLAEQ</sequence>
<gene>
    <name evidence="1" type="ORF">FKM52_13055</name>
</gene>
<protein>
    <submittedName>
        <fullName evidence="1">Uncharacterized protein</fullName>
    </submittedName>
</protein>
<keyword evidence="2" id="KW-1185">Reference proteome</keyword>
<dbReference type="AlphaFoldDB" id="A0A506V6Y8"/>
<dbReference type="EMBL" id="VHQI01000007">
    <property type="protein sequence ID" value="TPW41674.1"/>
    <property type="molecule type" value="Genomic_DNA"/>
</dbReference>
<organism evidence="1 2">
    <name type="scientific">Mixta tenebrionis</name>
    <dbReference type="NCBI Taxonomy" id="2562439"/>
    <lineage>
        <taxon>Bacteria</taxon>
        <taxon>Pseudomonadati</taxon>
        <taxon>Pseudomonadota</taxon>
        <taxon>Gammaproteobacteria</taxon>
        <taxon>Enterobacterales</taxon>
        <taxon>Erwiniaceae</taxon>
        <taxon>Mixta</taxon>
    </lineage>
</organism>
<dbReference type="Proteomes" id="UP000319523">
    <property type="component" value="Unassembled WGS sequence"/>
</dbReference>
<dbReference type="RefSeq" id="WP_141176612.1">
    <property type="nucleotide sequence ID" value="NZ_JBHUFX010000022.1"/>
</dbReference>
<reference evidence="1 2" key="1">
    <citation type="submission" date="2019-06" db="EMBL/GenBank/DDBJ databases">
        <authorList>
            <person name="Yang Y."/>
        </authorList>
    </citation>
    <scope>NUCLEOTIDE SEQUENCE [LARGE SCALE GENOMIC DNA]</scope>
    <source>
        <strain evidence="1 2">BIT-26</strain>
    </source>
</reference>
<accession>A0A506V6Y8</accession>
<comment type="caution">
    <text evidence="1">The sequence shown here is derived from an EMBL/GenBank/DDBJ whole genome shotgun (WGS) entry which is preliminary data.</text>
</comment>
<evidence type="ECO:0000313" key="2">
    <source>
        <dbReference type="Proteomes" id="UP000319523"/>
    </source>
</evidence>
<evidence type="ECO:0000313" key="1">
    <source>
        <dbReference type="EMBL" id="TPW41674.1"/>
    </source>
</evidence>
<proteinExistence type="predicted"/>